<dbReference type="EMBL" id="JARJCM010000007">
    <property type="protein sequence ID" value="KAJ7044363.1"/>
    <property type="molecule type" value="Genomic_DNA"/>
</dbReference>
<feature type="region of interest" description="Disordered" evidence="1">
    <location>
        <begin position="169"/>
        <end position="190"/>
    </location>
</feature>
<keyword evidence="3" id="KW-1185">Reference proteome</keyword>
<dbReference type="AlphaFoldDB" id="A0AAD6X9P9"/>
<reference evidence="2" key="1">
    <citation type="submission" date="2023-03" db="EMBL/GenBank/DDBJ databases">
        <title>Massive genome expansion in bonnet fungi (Mycena s.s.) driven by repeated elements and novel gene families across ecological guilds.</title>
        <authorList>
            <consortium name="Lawrence Berkeley National Laboratory"/>
            <person name="Harder C.B."/>
            <person name="Miyauchi S."/>
            <person name="Viragh M."/>
            <person name="Kuo A."/>
            <person name="Thoen E."/>
            <person name="Andreopoulos B."/>
            <person name="Lu D."/>
            <person name="Skrede I."/>
            <person name="Drula E."/>
            <person name="Henrissat B."/>
            <person name="Morin E."/>
            <person name="Kohler A."/>
            <person name="Barry K."/>
            <person name="LaButti K."/>
            <person name="Morin E."/>
            <person name="Salamov A."/>
            <person name="Lipzen A."/>
            <person name="Mereny Z."/>
            <person name="Hegedus B."/>
            <person name="Baldrian P."/>
            <person name="Stursova M."/>
            <person name="Weitz H."/>
            <person name="Taylor A."/>
            <person name="Grigoriev I.V."/>
            <person name="Nagy L.G."/>
            <person name="Martin F."/>
            <person name="Kauserud H."/>
        </authorList>
    </citation>
    <scope>NUCLEOTIDE SEQUENCE</scope>
    <source>
        <strain evidence="2">CBHHK200</strain>
    </source>
</reference>
<proteinExistence type="predicted"/>
<gene>
    <name evidence="2" type="ORF">C8F04DRAFT_1228688</name>
</gene>
<evidence type="ECO:0000256" key="1">
    <source>
        <dbReference type="SAM" id="MobiDB-lite"/>
    </source>
</evidence>
<name>A0AAD6X9P9_9AGAR</name>
<evidence type="ECO:0000313" key="2">
    <source>
        <dbReference type="EMBL" id="KAJ7044363.1"/>
    </source>
</evidence>
<protein>
    <submittedName>
        <fullName evidence="2">Uncharacterized protein</fullName>
    </submittedName>
</protein>
<feature type="region of interest" description="Disordered" evidence="1">
    <location>
        <begin position="1"/>
        <end position="23"/>
    </location>
</feature>
<comment type="caution">
    <text evidence="2">The sequence shown here is derived from an EMBL/GenBank/DDBJ whole genome shotgun (WGS) entry which is preliminary data.</text>
</comment>
<dbReference type="Proteomes" id="UP001218188">
    <property type="component" value="Unassembled WGS sequence"/>
</dbReference>
<accession>A0AAD6X9P9</accession>
<organism evidence="2 3">
    <name type="scientific">Mycena alexandri</name>
    <dbReference type="NCBI Taxonomy" id="1745969"/>
    <lineage>
        <taxon>Eukaryota</taxon>
        <taxon>Fungi</taxon>
        <taxon>Dikarya</taxon>
        <taxon>Basidiomycota</taxon>
        <taxon>Agaricomycotina</taxon>
        <taxon>Agaricomycetes</taxon>
        <taxon>Agaricomycetidae</taxon>
        <taxon>Agaricales</taxon>
        <taxon>Marasmiineae</taxon>
        <taxon>Mycenaceae</taxon>
        <taxon>Mycena</taxon>
    </lineage>
</organism>
<evidence type="ECO:0000313" key="3">
    <source>
        <dbReference type="Proteomes" id="UP001218188"/>
    </source>
</evidence>
<sequence>MSTLTEINKGARRRTRSGSPTPTFIDLKQNSTTYTAYINLCRLYVVGTCIQLVRGNDYPIAIPNCSEFNIRVVGWLYLLQMRYLEVEGAANAASIHPLGRANAAPVRVTAVCRVSPRRSAPPRVIFTIPARITRIKKRGWHMSLLLSPSIFLQKYHSCAQEEKLSRTTVAPDEVSQLTRNPSRSRAAAIP</sequence>